<feature type="region of interest" description="Disordered" evidence="5">
    <location>
        <begin position="1"/>
        <end position="24"/>
    </location>
</feature>
<protein>
    <submittedName>
        <fullName evidence="7">UNC119</fullName>
    </submittedName>
</protein>
<dbReference type="InterPro" id="IPR014756">
    <property type="entry name" value="Ig_E-set"/>
</dbReference>
<dbReference type="OrthoDB" id="10248777at2759"/>
<dbReference type="GO" id="GO:0005929">
    <property type="term" value="C:cilium"/>
    <property type="evidence" value="ECO:0007669"/>
    <property type="project" value="TreeGrafter"/>
</dbReference>
<dbReference type="GO" id="GO:0042953">
    <property type="term" value="P:lipoprotein transport"/>
    <property type="evidence" value="ECO:0007669"/>
    <property type="project" value="TreeGrafter"/>
</dbReference>
<dbReference type="SUPFAM" id="SSF81296">
    <property type="entry name" value="E set domains"/>
    <property type="match status" value="1"/>
</dbReference>
<comment type="caution">
    <text evidence="7">The sequence shown here is derived from an EMBL/GenBank/DDBJ whole genome shotgun (WGS) entry which is preliminary data.</text>
</comment>
<accession>A0A7J7J9G9</accession>
<comment type="similarity">
    <text evidence="1">Belongs to the PDE6D/unc-119 family.</text>
</comment>
<keyword evidence="8" id="KW-1185">Reference proteome</keyword>
<dbReference type="InterPro" id="IPR037036">
    <property type="entry name" value="PDED_dom_sf"/>
</dbReference>
<dbReference type="Gene3D" id="2.70.50.40">
    <property type="entry name" value="GMP phosphodiesterase, delta subunit"/>
    <property type="match status" value="1"/>
</dbReference>
<dbReference type="Pfam" id="PF05351">
    <property type="entry name" value="GMP_PDE_delta"/>
    <property type="match status" value="1"/>
</dbReference>
<dbReference type="EMBL" id="VXIV02002817">
    <property type="protein sequence ID" value="KAF6022673.1"/>
    <property type="molecule type" value="Genomic_DNA"/>
</dbReference>
<evidence type="ECO:0000313" key="8">
    <source>
        <dbReference type="Proteomes" id="UP000593567"/>
    </source>
</evidence>
<dbReference type="GO" id="GO:0060271">
    <property type="term" value="P:cilium assembly"/>
    <property type="evidence" value="ECO:0007669"/>
    <property type="project" value="TreeGrafter"/>
</dbReference>
<gene>
    <name evidence="7" type="ORF">EB796_019024</name>
</gene>
<dbReference type="AlphaFoldDB" id="A0A7J7J9G9"/>
<evidence type="ECO:0000256" key="3">
    <source>
        <dbReference type="ARBA" id="ARBA00022927"/>
    </source>
</evidence>
<sequence>MSTDLAKKKKGGGFLSRKTQPTKENCADIQPDDVLMFTAPTEDYLCDIDANIYGIEFVRFKLRDVEQEMTLFEVARPSDSSEVSAADEGDSNLNKGRFVRYQFTPDFLKLRTVGATVDFIVGDKEVKDFRMIERHYFQDKLLKSFDFHFGFVMPNSQNSVEQIYEFPALKSSEIKKMVAHPFETKSDSFYFVGNQLVMHNKAEYSYSG</sequence>
<keyword evidence="4" id="KW-0446">Lipid-binding</keyword>
<keyword evidence="3" id="KW-0653">Protein transport</keyword>
<dbReference type="PANTHER" id="PTHR12951">
    <property type="entry name" value="RETINAL PROTEIN 4"/>
    <property type="match status" value="1"/>
</dbReference>
<evidence type="ECO:0000259" key="6">
    <source>
        <dbReference type="Pfam" id="PF05351"/>
    </source>
</evidence>
<proteinExistence type="inferred from homology"/>
<dbReference type="GO" id="GO:0007399">
    <property type="term" value="P:nervous system development"/>
    <property type="evidence" value="ECO:0007669"/>
    <property type="project" value="TreeGrafter"/>
</dbReference>
<dbReference type="InterPro" id="IPR008015">
    <property type="entry name" value="PDED_dom"/>
</dbReference>
<reference evidence="7" key="1">
    <citation type="submission" date="2020-06" db="EMBL/GenBank/DDBJ databases">
        <title>Draft genome of Bugula neritina, a colonial animal packing powerful symbionts and potential medicines.</title>
        <authorList>
            <person name="Rayko M."/>
        </authorList>
    </citation>
    <scope>NUCLEOTIDE SEQUENCE [LARGE SCALE GENOMIC DNA]</scope>
    <source>
        <strain evidence="7">Kwan_BN1</strain>
    </source>
</reference>
<keyword evidence="2" id="KW-0813">Transport</keyword>
<dbReference type="PANTHER" id="PTHR12951:SF1">
    <property type="entry name" value="PROTEIN UNC-119 HOMOLOG"/>
    <property type="match status" value="1"/>
</dbReference>
<dbReference type="InterPro" id="IPR051519">
    <property type="entry name" value="PDE6D_unc-119_myristoyl-bd"/>
</dbReference>
<evidence type="ECO:0000256" key="2">
    <source>
        <dbReference type="ARBA" id="ARBA00022448"/>
    </source>
</evidence>
<dbReference type="FunFam" id="2.70.50.40:FF:000003">
    <property type="entry name" value="UNC119 homologue, putative"/>
    <property type="match status" value="1"/>
</dbReference>
<organism evidence="7 8">
    <name type="scientific">Bugula neritina</name>
    <name type="common">Brown bryozoan</name>
    <name type="synonym">Sertularia neritina</name>
    <dbReference type="NCBI Taxonomy" id="10212"/>
    <lineage>
        <taxon>Eukaryota</taxon>
        <taxon>Metazoa</taxon>
        <taxon>Spiralia</taxon>
        <taxon>Lophotrochozoa</taxon>
        <taxon>Bryozoa</taxon>
        <taxon>Gymnolaemata</taxon>
        <taxon>Cheilostomatida</taxon>
        <taxon>Flustrina</taxon>
        <taxon>Buguloidea</taxon>
        <taxon>Bugulidae</taxon>
        <taxon>Bugula</taxon>
    </lineage>
</organism>
<feature type="domain" description="GMP phosphodiesterase delta subunit" evidence="6">
    <location>
        <begin position="50"/>
        <end position="206"/>
    </location>
</feature>
<dbReference type="Proteomes" id="UP000593567">
    <property type="component" value="Unassembled WGS sequence"/>
</dbReference>
<evidence type="ECO:0000256" key="1">
    <source>
        <dbReference type="ARBA" id="ARBA00008102"/>
    </source>
</evidence>
<evidence type="ECO:0000256" key="5">
    <source>
        <dbReference type="SAM" id="MobiDB-lite"/>
    </source>
</evidence>
<name>A0A7J7J9G9_BUGNE</name>
<evidence type="ECO:0000256" key="4">
    <source>
        <dbReference type="ARBA" id="ARBA00023121"/>
    </source>
</evidence>
<evidence type="ECO:0000313" key="7">
    <source>
        <dbReference type="EMBL" id="KAF6022673.1"/>
    </source>
</evidence>
<dbReference type="GO" id="GO:0008289">
    <property type="term" value="F:lipid binding"/>
    <property type="evidence" value="ECO:0007669"/>
    <property type="project" value="UniProtKB-KW"/>
</dbReference>